<dbReference type="CDD" id="cd08422">
    <property type="entry name" value="PBP2_CrgA_like"/>
    <property type="match status" value="1"/>
</dbReference>
<dbReference type="PANTHER" id="PTHR30537">
    <property type="entry name" value="HTH-TYPE TRANSCRIPTIONAL REGULATOR"/>
    <property type="match status" value="1"/>
</dbReference>
<dbReference type="GO" id="GO:0003700">
    <property type="term" value="F:DNA-binding transcription factor activity"/>
    <property type="evidence" value="ECO:0007669"/>
    <property type="project" value="InterPro"/>
</dbReference>
<evidence type="ECO:0000313" key="7">
    <source>
        <dbReference type="Proteomes" id="UP000032568"/>
    </source>
</evidence>
<dbReference type="InterPro" id="IPR000847">
    <property type="entry name" value="LysR_HTH_N"/>
</dbReference>
<evidence type="ECO:0000256" key="3">
    <source>
        <dbReference type="ARBA" id="ARBA00023125"/>
    </source>
</evidence>
<dbReference type="KEGG" id="tact:SG35_019495"/>
<dbReference type="EMBL" id="CP059735">
    <property type="protein sequence ID" value="WDD97489.1"/>
    <property type="molecule type" value="Genomic_DNA"/>
</dbReference>
<dbReference type="PROSITE" id="PS50931">
    <property type="entry name" value="HTH_LYSR"/>
    <property type="match status" value="1"/>
</dbReference>
<reference evidence="6 7" key="2">
    <citation type="journal article" date="2022" name="Mar. Drugs">
        <title>Bioassay-Guided Fractionation Leads to the Detection of Cholic Acid Generated by the Rare Thalassomonas sp.</title>
        <authorList>
            <person name="Pheiffer F."/>
            <person name="Schneider Y.K."/>
            <person name="Hansen E.H."/>
            <person name="Andersen J.H."/>
            <person name="Isaksson J."/>
            <person name="Busche T."/>
            <person name="R C."/>
            <person name="Kalinowski J."/>
            <person name="Zyl L.V."/>
            <person name="Trindade M."/>
        </authorList>
    </citation>
    <scope>NUCLEOTIDE SEQUENCE [LARGE SCALE GENOMIC DNA]</scope>
    <source>
        <strain evidence="6 7">A5K-106</strain>
    </source>
</reference>
<dbReference type="PANTHER" id="PTHR30537:SF5">
    <property type="entry name" value="HTH-TYPE TRANSCRIPTIONAL ACTIVATOR TTDR-RELATED"/>
    <property type="match status" value="1"/>
</dbReference>
<dbReference type="Gene3D" id="1.10.10.10">
    <property type="entry name" value="Winged helix-like DNA-binding domain superfamily/Winged helix DNA-binding domain"/>
    <property type="match status" value="1"/>
</dbReference>
<dbReference type="InterPro" id="IPR005119">
    <property type="entry name" value="LysR_subst-bd"/>
</dbReference>
<keyword evidence="2" id="KW-0805">Transcription regulation</keyword>
<dbReference type="GO" id="GO:0006351">
    <property type="term" value="P:DNA-templated transcription"/>
    <property type="evidence" value="ECO:0007669"/>
    <property type="project" value="TreeGrafter"/>
</dbReference>
<proteinExistence type="inferred from homology"/>
<dbReference type="Pfam" id="PF00126">
    <property type="entry name" value="HTH_1"/>
    <property type="match status" value="1"/>
</dbReference>
<accession>A0AAE9YKZ1</accession>
<reference evidence="6 7" key="1">
    <citation type="journal article" date="2015" name="Genome Announc.">
        <title>Draft Genome Sequences of Marine Isolates of Thalassomonas viridans and Thalassomonas actiniarum.</title>
        <authorList>
            <person name="Olonade I."/>
            <person name="van Zyl L.J."/>
            <person name="Trindade M."/>
        </authorList>
    </citation>
    <scope>NUCLEOTIDE SEQUENCE [LARGE SCALE GENOMIC DNA]</scope>
    <source>
        <strain evidence="6 7">A5K-106</strain>
    </source>
</reference>
<keyword evidence="7" id="KW-1185">Reference proteome</keyword>
<sequence length="301" mass="34013">MKNLNDMLVFATVVEKGSFTAAALAYDLPKSNISRKITRLEQSLGARLLERSTRAQHLTEVGKVYYQHCLRIQEEMQSAELSVNTLMASPRGQLKICTSVAVGQGLLSPYLAGFKRLYPEVRLELNLSNRRVDLIEEGYDLTLRVGELEDSNLMAKKLCSRELYLYASPGYLTSVKMKAGDFHSPEQLANLDCLLMTNLDSKQQWQLYQGKKSARVEIQAAFCCDDFNVLCRLAQDDAGITVLPDYIGQQAVNQGTLVRILPQWRYKKADIYALYPSHKGAMPKLRALLDYLETCFKVKEP</sequence>
<dbReference type="InterPro" id="IPR036388">
    <property type="entry name" value="WH-like_DNA-bd_sf"/>
</dbReference>
<dbReference type="Proteomes" id="UP000032568">
    <property type="component" value="Chromosome"/>
</dbReference>
<dbReference type="InterPro" id="IPR036390">
    <property type="entry name" value="WH_DNA-bd_sf"/>
</dbReference>
<dbReference type="Gene3D" id="3.40.190.290">
    <property type="match status" value="1"/>
</dbReference>
<name>A0AAE9YKZ1_9GAMM</name>
<dbReference type="InterPro" id="IPR058163">
    <property type="entry name" value="LysR-type_TF_proteobact-type"/>
</dbReference>
<gene>
    <name evidence="6" type="ORF">SG35_019495</name>
</gene>
<organism evidence="6 7">
    <name type="scientific">Thalassomonas actiniarum</name>
    <dbReference type="NCBI Taxonomy" id="485447"/>
    <lineage>
        <taxon>Bacteria</taxon>
        <taxon>Pseudomonadati</taxon>
        <taxon>Pseudomonadota</taxon>
        <taxon>Gammaproteobacteria</taxon>
        <taxon>Alteromonadales</taxon>
        <taxon>Colwelliaceae</taxon>
        <taxon>Thalassomonas</taxon>
    </lineage>
</organism>
<protein>
    <submittedName>
        <fullName evidence="6">LysR family transcriptional regulator</fullName>
    </submittedName>
</protein>
<evidence type="ECO:0000256" key="2">
    <source>
        <dbReference type="ARBA" id="ARBA00023015"/>
    </source>
</evidence>
<dbReference type="SUPFAM" id="SSF53850">
    <property type="entry name" value="Periplasmic binding protein-like II"/>
    <property type="match status" value="1"/>
</dbReference>
<evidence type="ECO:0000313" key="6">
    <source>
        <dbReference type="EMBL" id="WDD97489.1"/>
    </source>
</evidence>
<comment type="similarity">
    <text evidence="1">Belongs to the LysR transcriptional regulatory family.</text>
</comment>
<evidence type="ECO:0000259" key="5">
    <source>
        <dbReference type="PROSITE" id="PS50931"/>
    </source>
</evidence>
<evidence type="ECO:0000256" key="1">
    <source>
        <dbReference type="ARBA" id="ARBA00009437"/>
    </source>
</evidence>
<dbReference type="RefSeq" id="WP_053042914.1">
    <property type="nucleotide sequence ID" value="NZ_CP059735.1"/>
</dbReference>
<dbReference type="SUPFAM" id="SSF46785">
    <property type="entry name" value="Winged helix' DNA-binding domain"/>
    <property type="match status" value="1"/>
</dbReference>
<dbReference type="Pfam" id="PF03466">
    <property type="entry name" value="LysR_substrate"/>
    <property type="match status" value="1"/>
</dbReference>
<dbReference type="FunFam" id="1.10.10.10:FF:000001">
    <property type="entry name" value="LysR family transcriptional regulator"/>
    <property type="match status" value="1"/>
</dbReference>
<evidence type="ECO:0000256" key="4">
    <source>
        <dbReference type="ARBA" id="ARBA00023163"/>
    </source>
</evidence>
<dbReference type="GO" id="GO:0043565">
    <property type="term" value="F:sequence-specific DNA binding"/>
    <property type="evidence" value="ECO:0007669"/>
    <property type="project" value="TreeGrafter"/>
</dbReference>
<keyword evidence="3" id="KW-0238">DNA-binding</keyword>
<keyword evidence="4" id="KW-0804">Transcription</keyword>
<dbReference type="AlphaFoldDB" id="A0AAE9YKZ1"/>
<feature type="domain" description="HTH lysR-type" evidence="5">
    <location>
        <begin position="1"/>
        <end position="59"/>
    </location>
</feature>